<comment type="caution">
    <text evidence="2">The sequence shown here is derived from an EMBL/GenBank/DDBJ whole genome shotgun (WGS) entry which is preliminary data.</text>
</comment>
<feature type="non-terminal residue" evidence="2">
    <location>
        <position position="1"/>
    </location>
</feature>
<evidence type="ECO:0000313" key="2">
    <source>
        <dbReference type="EMBL" id="GMT16510.1"/>
    </source>
</evidence>
<accession>A0AAV5VD60</accession>
<organism evidence="2 3">
    <name type="scientific">Pristionchus fissidentatus</name>
    <dbReference type="NCBI Taxonomy" id="1538716"/>
    <lineage>
        <taxon>Eukaryota</taxon>
        <taxon>Metazoa</taxon>
        <taxon>Ecdysozoa</taxon>
        <taxon>Nematoda</taxon>
        <taxon>Chromadorea</taxon>
        <taxon>Rhabditida</taxon>
        <taxon>Rhabditina</taxon>
        <taxon>Diplogasteromorpha</taxon>
        <taxon>Diplogasteroidea</taxon>
        <taxon>Neodiplogasteridae</taxon>
        <taxon>Pristionchus</taxon>
    </lineage>
</organism>
<feature type="compositionally biased region" description="Low complexity" evidence="1">
    <location>
        <begin position="69"/>
        <end position="89"/>
    </location>
</feature>
<keyword evidence="3" id="KW-1185">Reference proteome</keyword>
<gene>
    <name evidence="2" type="ORF">PFISCL1PPCAC_7807</name>
</gene>
<dbReference type="AlphaFoldDB" id="A0AAV5VD60"/>
<feature type="compositionally biased region" description="Basic residues" evidence="1">
    <location>
        <begin position="295"/>
        <end position="309"/>
    </location>
</feature>
<name>A0AAV5VD60_9BILA</name>
<reference evidence="2" key="1">
    <citation type="submission" date="2023-10" db="EMBL/GenBank/DDBJ databases">
        <title>Genome assembly of Pristionchus species.</title>
        <authorList>
            <person name="Yoshida K."/>
            <person name="Sommer R.J."/>
        </authorList>
    </citation>
    <scope>NUCLEOTIDE SEQUENCE</scope>
    <source>
        <strain evidence="2">RS5133</strain>
    </source>
</reference>
<dbReference type="Proteomes" id="UP001432322">
    <property type="component" value="Unassembled WGS sequence"/>
</dbReference>
<evidence type="ECO:0000313" key="3">
    <source>
        <dbReference type="Proteomes" id="UP001432322"/>
    </source>
</evidence>
<evidence type="ECO:0000256" key="1">
    <source>
        <dbReference type="SAM" id="MobiDB-lite"/>
    </source>
</evidence>
<feature type="region of interest" description="Disordered" evidence="1">
    <location>
        <begin position="359"/>
        <end position="392"/>
    </location>
</feature>
<feature type="region of interest" description="Disordered" evidence="1">
    <location>
        <begin position="1"/>
        <end position="27"/>
    </location>
</feature>
<dbReference type="EMBL" id="BTSY01000002">
    <property type="protein sequence ID" value="GMT16510.1"/>
    <property type="molecule type" value="Genomic_DNA"/>
</dbReference>
<feature type="non-terminal residue" evidence="2">
    <location>
        <position position="505"/>
    </location>
</feature>
<feature type="region of interest" description="Disordered" evidence="1">
    <location>
        <begin position="69"/>
        <end position="94"/>
    </location>
</feature>
<protein>
    <submittedName>
        <fullName evidence="2">Uncharacterized protein</fullName>
    </submittedName>
</protein>
<sequence>PTTTTVTTTEAPATTTTVPTTTTTAPTTTTVVETTAKKSGTGSEELLSAGERPSWLDLSVFADNHHSLTTTTAATTTTTTTQEPTTTSTAPPPKENLVMQSFAATEKKKDVMKEAIEKRIKESQFGANIFDEIAESGDLEPITFSTLASRLPSHTRPFSPPPVPPLPTEDPIIGALEAAIGANNQPTRRPRVPTLAPPKAPSLQQERLPKAFRALVEDLETEAQGEKEQEQLLKQLKLEAQQSISATSPKPALSSTTAAPSTTKAWLDGTLTNEVDEFFNDAQWTNVADEKLRKAGRVGHRRRRIKGRKGGQLQQLQRQKQGELGKHSRIVRTQKRLVLIPEEEEIGKWVQAEEKARLSKLPTAAQPPLKGGERETPPPAFSFGNPNSLRTTPGPIQPVAITSRPYFNANSRTQVQQLQPQPDGTMAVRKFFADDLAIQPEIVRPKIKIRSTVVEPIRPVRAHNGAGGPRSARARDHDMQRIAGQIAEKMFPTTAQPEQVQPIRP</sequence>
<feature type="region of interest" description="Disordered" evidence="1">
    <location>
        <begin position="295"/>
        <end position="326"/>
    </location>
</feature>
<proteinExistence type="predicted"/>